<comment type="cofactor">
    <cofactor evidence="5">
        <name>Ca(2+)</name>
        <dbReference type="ChEBI" id="CHEBI:29108"/>
    </cofactor>
    <text evidence="5">Binds 1 Ca(2+) ion per dimer.</text>
</comment>
<dbReference type="AlphaFoldDB" id="A0A1H3D2I4"/>
<organism evidence="6 7">
    <name type="scientific">Nitrosomonas halophila</name>
    <dbReference type="NCBI Taxonomy" id="44576"/>
    <lineage>
        <taxon>Bacteria</taxon>
        <taxon>Pseudomonadati</taxon>
        <taxon>Pseudomonadota</taxon>
        <taxon>Betaproteobacteria</taxon>
        <taxon>Nitrosomonadales</taxon>
        <taxon>Nitrosomonadaceae</taxon>
        <taxon>Nitrosomonas</taxon>
    </lineage>
</organism>
<dbReference type="Gene3D" id="1.10.439.10">
    <property type="entry name" value="Penicillin Amidohydrolase, domain 1"/>
    <property type="match status" value="1"/>
</dbReference>
<dbReference type="PANTHER" id="PTHR34218:SF4">
    <property type="entry name" value="ACYL-HOMOSERINE LACTONE ACYLASE QUIP"/>
    <property type="match status" value="1"/>
</dbReference>
<evidence type="ECO:0000256" key="4">
    <source>
        <dbReference type="PIRSR" id="PIRSR001227-1"/>
    </source>
</evidence>
<dbReference type="OrthoDB" id="9760084at2"/>
<dbReference type="GO" id="GO:0046872">
    <property type="term" value="F:metal ion binding"/>
    <property type="evidence" value="ECO:0007669"/>
    <property type="project" value="UniProtKB-KW"/>
</dbReference>
<dbReference type="InterPro" id="IPR023343">
    <property type="entry name" value="Penicillin_amidase_dom1"/>
</dbReference>
<gene>
    <name evidence="6" type="ORF">SAMN05421881_100428</name>
</gene>
<dbReference type="GO" id="GO:0016811">
    <property type="term" value="F:hydrolase activity, acting on carbon-nitrogen (but not peptide) bonds, in linear amides"/>
    <property type="evidence" value="ECO:0007669"/>
    <property type="project" value="InterPro"/>
</dbReference>
<dbReference type="STRING" id="44576.SAMN05421881_100428"/>
<accession>A0A1H3D2I4</accession>
<dbReference type="RefSeq" id="WP_090411491.1">
    <property type="nucleotide sequence ID" value="NZ_FNOY01000004.1"/>
</dbReference>
<name>A0A1H3D2I4_9PROT</name>
<keyword evidence="7" id="KW-1185">Reference proteome</keyword>
<sequence length="794" mass="88310">MLRRLLIFLFALAMASLVLIWLLLQGSLPAYEGKHPLAGLLSTVAAERDALGSVTLRAENRSDLARSLGFIHAQERFFEMDLLRRQAAGELAELFGAVALPADRRNRAHRMRARVRAMLAELPDDQRDLLAAYRDGVNQGLDSLQVRPFGYLLTQTTPHPWRSEDSLLVVIAMYMTLQEGSIDRELGLSVMHAALPESAYRFLVASGGEWDAPLNGNKFKWPPHPAMTDIDLRALDQHLIQDIDFEEVPAAGSNSFAVAGELATNGALVANDLHLPLRAPSLWFRTRLIYPDPAQPHQSIDINGVSLPGTPAIVVGANRHIAWGFTNAYGDFADWVRITLDPADASRYYNHGQWKTLSTQRETLRVNGAPDETLEIHETEWGPILARDHDGAPLALAWAAHRPGAVNLDLIELERTTSADQAATIAQKAGIPAQNFIVGDRQGNIAWTIGGRIPARMGDYDFSLPANWGSQPIGWNGWLDHTHYPLIKNPPGMRLWNGNSRMIDGDLLDRLGDGGYELGARSKQIRDQLHARDHFLPTDLLAIQLDSRALLLTRWKHLLEQTLQNTPSTAVWRVEIEQALRDWDGQASPHSVAYRVVRDFRHEVMRHTLSGFTAMIKLKFPDFMPPRLSQAEHAVWKLIEQQPPHLLPPGHDNWNGLLAACAKHIAKQMLTRPGGIAAHTWGEQNTAEIRHPLSRALPAWIAKWLDMPADPMPGDHHMPRVQVKSFGASLRFVVTPGQEESGFFHMPGGQSGHPLSPYYGSGHHDWATGNSSAFLPGPPERTLQLYPPSMIPHP</sequence>
<proteinExistence type="inferred from homology"/>
<dbReference type="InterPro" id="IPR014395">
    <property type="entry name" value="Pen/GL7ACA/AHL_acylase"/>
</dbReference>
<reference evidence="6 7" key="1">
    <citation type="submission" date="2016-10" db="EMBL/GenBank/DDBJ databases">
        <authorList>
            <person name="de Groot N.N."/>
        </authorList>
    </citation>
    <scope>NUCLEOTIDE SEQUENCE [LARGE SCALE GENOMIC DNA]</scope>
    <source>
        <strain evidence="6 7">Nm1</strain>
    </source>
</reference>
<feature type="binding site" evidence="5">
    <location>
        <position position="334"/>
    </location>
    <ligand>
        <name>Ca(2+)</name>
        <dbReference type="ChEBI" id="CHEBI:29108"/>
    </ligand>
</feature>
<dbReference type="CDD" id="cd03747">
    <property type="entry name" value="Ntn_PGA_like"/>
    <property type="match status" value="1"/>
</dbReference>
<feature type="binding site" evidence="5">
    <location>
        <position position="185"/>
    </location>
    <ligand>
        <name>Ca(2+)</name>
        <dbReference type="ChEBI" id="CHEBI:29108"/>
    </ligand>
</feature>
<evidence type="ECO:0000256" key="2">
    <source>
        <dbReference type="ARBA" id="ARBA00022801"/>
    </source>
</evidence>
<dbReference type="Gene3D" id="1.10.1400.10">
    <property type="match status" value="1"/>
</dbReference>
<dbReference type="InterPro" id="IPR029055">
    <property type="entry name" value="Ntn_hydrolases_N"/>
</dbReference>
<evidence type="ECO:0000256" key="1">
    <source>
        <dbReference type="ARBA" id="ARBA00006586"/>
    </source>
</evidence>
<dbReference type="SUPFAM" id="SSF56235">
    <property type="entry name" value="N-terminal nucleophile aminohydrolases (Ntn hydrolases)"/>
    <property type="match status" value="1"/>
</dbReference>
<evidence type="ECO:0000313" key="6">
    <source>
        <dbReference type="EMBL" id="SDX60338.1"/>
    </source>
</evidence>
<keyword evidence="5" id="KW-0479">Metal-binding</keyword>
<evidence type="ECO:0000256" key="5">
    <source>
        <dbReference type="PIRSR" id="PIRSR001227-2"/>
    </source>
</evidence>
<protein>
    <submittedName>
        <fullName evidence="6">Penicillin amidase</fullName>
    </submittedName>
</protein>
<dbReference type="Gene3D" id="3.60.20.10">
    <property type="entry name" value="Glutamine Phosphoribosylpyrophosphate, subunit 1, domain 1"/>
    <property type="match status" value="1"/>
</dbReference>
<evidence type="ECO:0000313" key="7">
    <source>
        <dbReference type="Proteomes" id="UP000198640"/>
    </source>
</evidence>
<dbReference type="Gene3D" id="2.30.120.10">
    <property type="match status" value="1"/>
</dbReference>
<dbReference type="GO" id="GO:0017000">
    <property type="term" value="P:antibiotic biosynthetic process"/>
    <property type="evidence" value="ECO:0007669"/>
    <property type="project" value="InterPro"/>
</dbReference>
<keyword evidence="3" id="KW-0865">Zymogen</keyword>
<dbReference type="EMBL" id="FNOY01000004">
    <property type="protein sequence ID" value="SDX60338.1"/>
    <property type="molecule type" value="Genomic_DNA"/>
</dbReference>
<dbReference type="Proteomes" id="UP000198640">
    <property type="component" value="Unassembled WGS sequence"/>
</dbReference>
<dbReference type="InterPro" id="IPR043146">
    <property type="entry name" value="Penicillin_amidase_N_B-knob"/>
</dbReference>
<comment type="similarity">
    <text evidence="1">Belongs to the peptidase S45 family.</text>
</comment>
<feature type="binding site" evidence="5">
    <location>
        <position position="331"/>
    </location>
    <ligand>
        <name>Ca(2+)</name>
        <dbReference type="ChEBI" id="CHEBI:29108"/>
    </ligand>
</feature>
<keyword evidence="5" id="KW-0106">Calcium</keyword>
<dbReference type="PIRSF" id="PIRSF001227">
    <property type="entry name" value="Pen_acylase"/>
    <property type="match status" value="1"/>
</dbReference>
<dbReference type="InterPro" id="IPR002692">
    <property type="entry name" value="S45"/>
</dbReference>
<evidence type="ECO:0000256" key="3">
    <source>
        <dbReference type="ARBA" id="ARBA00023145"/>
    </source>
</evidence>
<keyword evidence="2" id="KW-0378">Hydrolase</keyword>
<feature type="active site" description="Nucleophile" evidence="4">
    <location>
        <position position="253"/>
    </location>
</feature>
<dbReference type="InterPro" id="IPR043147">
    <property type="entry name" value="Penicillin_amidase_A-knob"/>
</dbReference>
<dbReference type="PANTHER" id="PTHR34218">
    <property type="entry name" value="PEPTIDASE S45 PENICILLIN AMIDASE"/>
    <property type="match status" value="1"/>
</dbReference>
<dbReference type="Pfam" id="PF01804">
    <property type="entry name" value="Penicil_amidase"/>
    <property type="match status" value="1"/>
</dbReference>